<dbReference type="NCBIfam" id="TIGR01563">
    <property type="entry name" value="gp16_SPP1"/>
    <property type="match status" value="1"/>
</dbReference>
<organism evidence="1 2">
    <name type="scientific">Sandarakinorhabdus cyanobacteriorum</name>
    <dbReference type="NCBI Taxonomy" id="1981098"/>
    <lineage>
        <taxon>Bacteria</taxon>
        <taxon>Pseudomonadati</taxon>
        <taxon>Pseudomonadota</taxon>
        <taxon>Alphaproteobacteria</taxon>
        <taxon>Sphingomonadales</taxon>
        <taxon>Sphingosinicellaceae</taxon>
        <taxon>Sandarakinorhabdus</taxon>
    </lineage>
</organism>
<dbReference type="Gene3D" id="2.40.10.270">
    <property type="entry name" value="Bacteriophage SPP1 head-tail adaptor protein"/>
    <property type="match status" value="1"/>
</dbReference>
<protein>
    <recommendedName>
        <fullName evidence="3">Head-tail adaptor protein</fullName>
    </recommendedName>
</protein>
<dbReference type="Proteomes" id="UP000216991">
    <property type="component" value="Unassembled WGS sequence"/>
</dbReference>
<keyword evidence="2" id="KW-1185">Reference proteome</keyword>
<dbReference type="InterPro" id="IPR008767">
    <property type="entry name" value="Phage_SPP1_head-tail_adaptor"/>
</dbReference>
<evidence type="ECO:0000313" key="1">
    <source>
        <dbReference type="EMBL" id="OYQ31244.1"/>
    </source>
</evidence>
<dbReference type="EMBL" id="NOXT01000088">
    <property type="protein sequence ID" value="OYQ31244.1"/>
    <property type="molecule type" value="Genomic_DNA"/>
</dbReference>
<sequence length="117" mass="13304">MSLDLASKLDTRIRIERKVVTHDTQYGTEQVNWTEFACIWAEVKDILPSKAERLADSIQIGRRPARIRTRYLPGLTAEMRVIIDSRIHQIISGPATLGRREAMEFMVEEHSSEGAAP</sequence>
<dbReference type="AlphaFoldDB" id="A0A255YRA1"/>
<evidence type="ECO:0008006" key="3">
    <source>
        <dbReference type="Google" id="ProtNLM"/>
    </source>
</evidence>
<dbReference type="Pfam" id="PF05521">
    <property type="entry name" value="Phage_HCP"/>
    <property type="match status" value="1"/>
</dbReference>
<gene>
    <name evidence="1" type="ORF">CHU93_04580</name>
</gene>
<dbReference type="InterPro" id="IPR038666">
    <property type="entry name" value="SSP1_head-tail_sf"/>
</dbReference>
<reference evidence="1 2" key="1">
    <citation type="submission" date="2017-07" db="EMBL/GenBank/DDBJ databases">
        <title>Sandarakinorhabdus cyanobacteriorum sp. nov., a novel bacterium isolated from cyanobacterial aggregates in a eutrophic lake.</title>
        <authorList>
            <person name="Cai H."/>
        </authorList>
    </citation>
    <scope>NUCLEOTIDE SEQUENCE [LARGE SCALE GENOMIC DNA]</scope>
    <source>
        <strain evidence="1 2">TH057</strain>
    </source>
</reference>
<accession>A0A255YRA1</accession>
<comment type="caution">
    <text evidence="1">The sequence shown here is derived from an EMBL/GenBank/DDBJ whole genome shotgun (WGS) entry which is preliminary data.</text>
</comment>
<name>A0A255YRA1_9SPHN</name>
<dbReference type="RefSeq" id="WP_094472975.1">
    <property type="nucleotide sequence ID" value="NZ_NOXT01000088.1"/>
</dbReference>
<dbReference type="OrthoDB" id="7506397at2"/>
<evidence type="ECO:0000313" key="2">
    <source>
        <dbReference type="Proteomes" id="UP000216991"/>
    </source>
</evidence>
<proteinExistence type="predicted"/>